<keyword evidence="10" id="KW-1185">Reference proteome</keyword>
<dbReference type="InParanoid" id="A0A2G5DWA2"/>
<sequence length="483" mass="55224">MVLNPQRVMLAMDEYIPSFDLTMQQDAAEAFLHLLSSLREELSECYVPHHCSLADIYALSQSRISSPLWGRQSEMQRWQQYLLGPFDGILCSTLVCRSCSSQHSMAFEFFHSLPLSPLLDHRETILEGSSLENCLKKFTAAELIENYRCNHCWHNSAIKYLSTTGGNETKIGKLQCCIKEDSCGCRNLFPEKPVLLSNGFSCTIKQLRIARCPKILCIHLQRASVNIFGESVKIQGHISFPMILDLFPFTKDAIGVAVENLDENFRMIEQQCQPPNPRFNHLNMQYSKQILKSIYSPAEDNVISEAIAGAELGRLYMSGYQETFASLVIFSTVHFSTLGKFIYCLLCLSDLFVVTIAMPCYFYWVVNREAWTWAFHLCKFLYRSYTVALVIYGKPWGPCFNAQSFTYQLVSVVEHFGRVGSGHYTVYRRVRHDSDGQHSGEHSYDPAEWFRVSDAKVFRVSETDVLAAEASLLFYERIELSNQ</sequence>
<evidence type="ECO:0000256" key="7">
    <source>
        <dbReference type="ARBA" id="ARBA00022807"/>
    </source>
</evidence>
<evidence type="ECO:0000259" key="8">
    <source>
        <dbReference type="PROSITE" id="PS50235"/>
    </source>
</evidence>
<gene>
    <name evidence="9" type="ORF">AQUCO_01400419v1</name>
</gene>
<dbReference type="OrthoDB" id="2248014at2759"/>
<comment type="catalytic activity">
    <reaction evidence="1">
        <text>Thiol-dependent hydrolysis of ester, thioester, amide, peptide and isopeptide bonds formed by the C-terminal Gly of ubiquitin (a 76-residue protein attached to proteins as an intracellular targeting signal).</text>
        <dbReference type="EC" id="3.4.19.12"/>
    </reaction>
</comment>
<protein>
    <recommendedName>
        <fullName evidence="3">ubiquitinyl hydrolase 1</fullName>
        <ecNumber evidence="3">3.4.19.12</ecNumber>
    </recommendedName>
</protein>
<dbReference type="InterPro" id="IPR001394">
    <property type="entry name" value="Peptidase_C19_UCH"/>
</dbReference>
<feature type="non-terminal residue" evidence="9">
    <location>
        <position position="483"/>
    </location>
</feature>
<evidence type="ECO:0000256" key="6">
    <source>
        <dbReference type="ARBA" id="ARBA00022801"/>
    </source>
</evidence>
<evidence type="ECO:0000313" key="9">
    <source>
        <dbReference type="EMBL" id="PIA47813.1"/>
    </source>
</evidence>
<feature type="domain" description="USP" evidence="8">
    <location>
        <begin position="1"/>
        <end position="478"/>
    </location>
</feature>
<comment type="similarity">
    <text evidence="2">Belongs to the peptidase C19 family.</text>
</comment>
<dbReference type="Pfam" id="PF00443">
    <property type="entry name" value="UCH"/>
    <property type="match status" value="1"/>
</dbReference>
<dbReference type="PANTHER" id="PTHR24006:SF888">
    <property type="entry name" value="UBIQUITIN CARBOXYL-TERMINAL HYDROLASE 30"/>
    <property type="match status" value="1"/>
</dbReference>
<keyword evidence="5" id="KW-0833">Ubl conjugation pathway</keyword>
<dbReference type="EC" id="3.4.19.12" evidence="3"/>
<dbReference type="SUPFAM" id="SSF54001">
    <property type="entry name" value="Cysteine proteinases"/>
    <property type="match status" value="1"/>
</dbReference>
<organism evidence="9 10">
    <name type="scientific">Aquilegia coerulea</name>
    <name type="common">Rocky mountain columbine</name>
    <dbReference type="NCBI Taxonomy" id="218851"/>
    <lineage>
        <taxon>Eukaryota</taxon>
        <taxon>Viridiplantae</taxon>
        <taxon>Streptophyta</taxon>
        <taxon>Embryophyta</taxon>
        <taxon>Tracheophyta</taxon>
        <taxon>Spermatophyta</taxon>
        <taxon>Magnoliopsida</taxon>
        <taxon>Ranunculales</taxon>
        <taxon>Ranunculaceae</taxon>
        <taxon>Thalictroideae</taxon>
        <taxon>Aquilegia</taxon>
    </lineage>
</organism>
<dbReference type="GO" id="GO:0006508">
    <property type="term" value="P:proteolysis"/>
    <property type="evidence" value="ECO:0007669"/>
    <property type="project" value="UniProtKB-KW"/>
</dbReference>
<dbReference type="InterPro" id="IPR018200">
    <property type="entry name" value="USP_CS"/>
</dbReference>
<dbReference type="FunCoup" id="A0A2G5DWA2">
    <property type="interactions" value="587"/>
</dbReference>
<keyword evidence="4" id="KW-0645">Protease</keyword>
<keyword evidence="7" id="KW-0788">Thiol protease</keyword>
<keyword evidence="6" id="KW-0378">Hydrolase</keyword>
<dbReference type="PROSITE" id="PS50235">
    <property type="entry name" value="USP_3"/>
    <property type="match status" value="1"/>
</dbReference>
<evidence type="ECO:0000256" key="4">
    <source>
        <dbReference type="ARBA" id="ARBA00022670"/>
    </source>
</evidence>
<dbReference type="GO" id="GO:0005829">
    <property type="term" value="C:cytosol"/>
    <property type="evidence" value="ECO:0007669"/>
    <property type="project" value="TreeGrafter"/>
</dbReference>
<evidence type="ECO:0000256" key="1">
    <source>
        <dbReference type="ARBA" id="ARBA00000707"/>
    </source>
</evidence>
<dbReference type="GO" id="GO:0005634">
    <property type="term" value="C:nucleus"/>
    <property type="evidence" value="ECO:0007669"/>
    <property type="project" value="TreeGrafter"/>
</dbReference>
<evidence type="ECO:0000256" key="5">
    <source>
        <dbReference type="ARBA" id="ARBA00022786"/>
    </source>
</evidence>
<dbReference type="InterPro" id="IPR050164">
    <property type="entry name" value="Peptidase_C19"/>
</dbReference>
<dbReference type="Gene3D" id="3.90.70.10">
    <property type="entry name" value="Cysteine proteinases"/>
    <property type="match status" value="1"/>
</dbReference>
<evidence type="ECO:0000313" key="10">
    <source>
        <dbReference type="Proteomes" id="UP000230069"/>
    </source>
</evidence>
<dbReference type="GO" id="GO:0016579">
    <property type="term" value="P:protein deubiquitination"/>
    <property type="evidence" value="ECO:0007669"/>
    <property type="project" value="InterPro"/>
</dbReference>
<dbReference type="EMBL" id="KZ305031">
    <property type="protein sequence ID" value="PIA47813.1"/>
    <property type="molecule type" value="Genomic_DNA"/>
</dbReference>
<dbReference type="STRING" id="218851.A0A2G5DWA2"/>
<dbReference type="PROSITE" id="PS00973">
    <property type="entry name" value="USP_2"/>
    <property type="match status" value="1"/>
</dbReference>
<accession>A0A2G5DWA2</accession>
<dbReference type="PANTHER" id="PTHR24006">
    <property type="entry name" value="UBIQUITIN CARBOXYL-TERMINAL HYDROLASE"/>
    <property type="match status" value="1"/>
</dbReference>
<dbReference type="AlphaFoldDB" id="A0A2G5DWA2"/>
<evidence type="ECO:0000256" key="2">
    <source>
        <dbReference type="ARBA" id="ARBA00009085"/>
    </source>
</evidence>
<name>A0A2G5DWA2_AQUCA</name>
<dbReference type="InterPro" id="IPR028889">
    <property type="entry name" value="USP"/>
</dbReference>
<dbReference type="Proteomes" id="UP000230069">
    <property type="component" value="Unassembled WGS sequence"/>
</dbReference>
<proteinExistence type="inferred from homology"/>
<dbReference type="InterPro" id="IPR038765">
    <property type="entry name" value="Papain-like_cys_pep_sf"/>
</dbReference>
<reference evidence="9 10" key="1">
    <citation type="submission" date="2017-09" db="EMBL/GenBank/DDBJ databases">
        <title>WGS assembly of Aquilegia coerulea Goldsmith.</title>
        <authorList>
            <person name="Hodges S."/>
            <person name="Kramer E."/>
            <person name="Nordborg M."/>
            <person name="Tomkins J."/>
            <person name="Borevitz J."/>
            <person name="Derieg N."/>
            <person name="Yan J."/>
            <person name="Mihaltcheva S."/>
            <person name="Hayes R.D."/>
            <person name="Rokhsar D."/>
        </authorList>
    </citation>
    <scope>NUCLEOTIDE SEQUENCE [LARGE SCALE GENOMIC DNA]</scope>
    <source>
        <strain evidence="10">cv. Goldsmith</strain>
    </source>
</reference>
<dbReference type="GO" id="GO:0004843">
    <property type="term" value="F:cysteine-type deubiquitinase activity"/>
    <property type="evidence" value="ECO:0007669"/>
    <property type="project" value="UniProtKB-EC"/>
</dbReference>
<evidence type="ECO:0000256" key="3">
    <source>
        <dbReference type="ARBA" id="ARBA00012759"/>
    </source>
</evidence>